<reference evidence="8" key="1">
    <citation type="journal article" date="2024" name="BMC Genomics">
        <title>Functional annotation of a divergent genome using sequence and structure-based similarity.</title>
        <authorList>
            <person name="Svedberg D."/>
            <person name="Winiger R.R."/>
            <person name="Berg A."/>
            <person name="Sharma H."/>
            <person name="Tellgren-Roth C."/>
            <person name="Debrunner-Vossbrinck B.A."/>
            <person name="Vossbrinck C.R."/>
            <person name="Barandun J."/>
        </authorList>
    </citation>
    <scope>NUCLEOTIDE SEQUENCE</scope>
    <source>
        <strain evidence="8">Illinois isolate</strain>
    </source>
</reference>
<dbReference type="GeneID" id="90542621"/>
<evidence type="ECO:0000256" key="3">
    <source>
        <dbReference type="ARBA" id="ARBA00022692"/>
    </source>
</evidence>
<dbReference type="SUPFAM" id="SSF47473">
    <property type="entry name" value="EF-hand"/>
    <property type="match status" value="1"/>
</dbReference>
<proteinExistence type="inferred from homology"/>
<dbReference type="Gene3D" id="2.30.30.60">
    <property type="match status" value="1"/>
</dbReference>
<dbReference type="GO" id="GO:0008381">
    <property type="term" value="F:mechanosensitive monoatomic ion channel activity"/>
    <property type="evidence" value="ECO:0007669"/>
    <property type="project" value="TreeGrafter"/>
</dbReference>
<gene>
    <name evidence="8" type="ORF">VNE69_10139</name>
</gene>
<comment type="similarity">
    <text evidence="2">Belongs to the MscS (TC 1.A.23) family.</text>
</comment>
<dbReference type="PANTHER" id="PTHR31618">
    <property type="entry name" value="MECHANOSENSITIVE ION CHANNEL PROTEIN 5"/>
    <property type="match status" value="1"/>
</dbReference>
<dbReference type="InterPro" id="IPR006685">
    <property type="entry name" value="MscS_channel_2nd"/>
</dbReference>
<feature type="transmembrane region" description="Helical" evidence="6">
    <location>
        <begin position="38"/>
        <end position="61"/>
    </location>
</feature>
<keyword evidence="5 6" id="KW-0472">Membrane</keyword>
<dbReference type="InterPro" id="IPR010920">
    <property type="entry name" value="LSM_dom_sf"/>
</dbReference>
<feature type="domain" description="Mechanosensitive ion channel MscS" evidence="7">
    <location>
        <begin position="365"/>
        <end position="421"/>
    </location>
</feature>
<dbReference type="InterPro" id="IPR023408">
    <property type="entry name" value="MscS_beta-dom_sf"/>
</dbReference>
<evidence type="ECO:0000256" key="2">
    <source>
        <dbReference type="ARBA" id="ARBA00008017"/>
    </source>
</evidence>
<evidence type="ECO:0000256" key="4">
    <source>
        <dbReference type="ARBA" id="ARBA00022989"/>
    </source>
</evidence>
<feature type="transmembrane region" description="Helical" evidence="6">
    <location>
        <begin position="313"/>
        <end position="330"/>
    </location>
</feature>
<dbReference type="GO" id="GO:0006820">
    <property type="term" value="P:monoatomic anion transport"/>
    <property type="evidence" value="ECO:0007669"/>
    <property type="project" value="TreeGrafter"/>
</dbReference>
<dbReference type="InterPro" id="IPR016688">
    <property type="entry name" value="MscS-like_plants/fungi"/>
</dbReference>
<dbReference type="EMBL" id="CP142735">
    <property type="protein sequence ID" value="WUR04789.1"/>
    <property type="molecule type" value="Genomic_DNA"/>
</dbReference>
<organism evidence="8 9">
    <name type="scientific">Vairimorpha necatrix</name>
    <dbReference type="NCBI Taxonomy" id="6039"/>
    <lineage>
        <taxon>Eukaryota</taxon>
        <taxon>Fungi</taxon>
        <taxon>Fungi incertae sedis</taxon>
        <taxon>Microsporidia</taxon>
        <taxon>Nosematidae</taxon>
        <taxon>Vairimorpha</taxon>
    </lineage>
</organism>
<dbReference type="AlphaFoldDB" id="A0AAX4JFL9"/>
<evidence type="ECO:0000256" key="5">
    <source>
        <dbReference type="ARBA" id="ARBA00023136"/>
    </source>
</evidence>
<feature type="transmembrane region" description="Helical" evidence="6">
    <location>
        <begin position="73"/>
        <end position="99"/>
    </location>
</feature>
<feature type="transmembrane region" description="Helical" evidence="6">
    <location>
        <begin position="171"/>
        <end position="192"/>
    </location>
</feature>
<evidence type="ECO:0000256" key="6">
    <source>
        <dbReference type="SAM" id="Phobius"/>
    </source>
</evidence>
<dbReference type="PANTHER" id="PTHR31618:SF1">
    <property type="entry name" value="EF-HAND DOMAIN-CONTAINING PROTEIN"/>
    <property type="match status" value="1"/>
</dbReference>
<protein>
    <submittedName>
        <fullName evidence="8">Mechanosensitive channel of small conductance (MscS1D)</fullName>
    </submittedName>
</protein>
<comment type="subcellular location">
    <subcellularLocation>
        <location evidence="1">Membrane</location>
        <topology evidence="1">Multi-pass membrane protein</topology>
    </subcellularLocation>
</comment>
<accession>A0AAX4JFL9</accession>
<evidence type="ECO:0000313" key="8">
    <source>
        <dbReference type="EMBL" id="WUR04789.1"/>
    </source>
</evidence>
<keyword evidence="4 6" id="KW-1133">Transmembrane helix</keyword>
<dbReference type="KEGG" id="vnx:VNE69_10139"/>
<dbReference type="Proteomes" id="UP001334084">
    <property type="component" value="Chromosome 10"/>
</dbReference>
<dbReference type="GO" id="GO:0005886">
    <property type="term" value="C:plasma membrane"/>
    <property type="evidence" value="ECO:0007669"/>
    <property type="project" value="TreeGrafter"/>
</dbReference>
<evidence type="ECO:0000259" key="7">
    <source>
        <dbReference type="Pfam" id="PF00924"/>
    </source>
</evidence>
<dbReference type="Pfam" id="PF00924">
    <property type="entry name" value="MS_channel_2nd"/>
    <property type="match status" value="1"/>
</dbReference>
<evidence type="ECO:0000313" key="9">
    <source>
        <dbReference type="Proteomes" id="UP001334084"/>
    </source>
</evidence>
<dbReference type="RefSeq" id="XP_065330934.1">
    <property type="nucleotide sequence ID" value="XM_065474862.1"/>
</dbReference>
<dbReference type="SUPFAM" id="SSF50182">
    <property type="entry name" value="Sm-like ribonucleoproteins"/>
    <property type="match status" value="1"/>
</dbReference>
<evidence type="ECO:0000256" key="1">
    <source>
        <dbReference type="ARBA" id="ARBA00004141"/>
    </source>
</evidence>
<name>A0AAX4JFL9_9MICR</name>
<keyword evidence="3 6" id="KW-0812">Transmembrane</keyword>
<dbReference type="InterPro" id="IPR011992">
    <property type="entry name" value="EF-hand-dom_pair"/>
</dbReference>
<feature type="transmembrane region" description="Helical" evidence="6">
    <location>
        <begin position="336"/>
        <end position="353"/>
    </location>
</feature>
<keyword evidence="9" id="KW-1185">Reference proteome</keyword>
<sequence>MNNGYNVQQNYSQTDLTQASFIGRSEEESYLTTFKKSFYIHILAFIVFVSLMGYIYLGVITPELSKNTLNENIFLYILLLYLCIIISVWTFLSIIMMYLENYILRKDAYFGFILLKQQTLIKIIVVCGIVLQFIQNMEGNILNEVFSKLESLTNNSHVASWKSIVTLLNNFWIISAIFAGTMTIRLVFLEYIRYAINKKKDRKRLAQNNKDMDKIFLVNSVTGKSVIYKSEKWIRTVFRMLSPEGNPLTLETLKYFFSPEDSKSIMELFDLNLNNQISESQFRAVWLNVITTKEDMDMLIYNKADVKSKLSKLTLFFVIIFTVISSFIFFYTENYFSFIFTCLGFLLPMHYIFGNVPGDLFKSLVFVFITRPFDVGDLIKFDGKKYQVREIGLMYSTFKYKSLNITIPNVKISGSNIINFRLSNYIEKTYTFKYNIELFKKKRQRIREEIRNIIIKKPYTFGKHVKIQIIKLIDEKILNFVIVIYVNPNSINYKEEIDEFTLELTNIINESNQNTNLNINPQEIVKEI</sequence>